<accession>A0A7C3URV3</accession>
<dbReference type="GO" id="GO:0016853">
    <property type="term" value="F:isomerase activity"/>
    <property type="evidence" value="ECO:0007669"/>
    <property type="project" value="UniProtKB-KW"/>
</dbReference>
<keyword evidence="2" id="KW-0413">Isomerase</keyword>
<dbReference type="InterPro" id="IPR013022">
    <property type="entry name" value="Xyl_isomerase-like_TIM-brl"/>
</dbReference>
<sequence>MEKIEERLGPQILFDFSEILRAIEFVRESGFSVLEINLNNPYFLSQIKDKKTREKIRKEKESGMKILFHSLEGLSFFLPEANLVNASFSFLKEILDYLWEIEAERLTIHLGNDFTFGITGKKVLTYEVFPDFYQERMEEVIKNLSEMSKGKTILCIENVGGFRYPFVMAIIERYLGNNLGLTLDIGHINRLPKDKQIVEKEFFLRNRQHIKNCHIHDNSGEWDEHNIVGEGKIDIPYYLKMVNGTDSYLIAEVRPKESALESLRRLKLMLGR</sequence>
<protein>
    <submittedName>
        <fullName evidence="2">Sugar phosphate isomerase/epimerase</fullName>
    </submittedName>
</protein>
<dbReference type="InterPro" id="IPR036237">
    <property type="entry name" value="Xyl_isomerase-like_sf"/>
</dbReference>
<dbReference type="EMBL" id="DTMQ01000041">
    <property type="protein sequence ID" value="HGE99728.1"/>
    <property type="molecule type" value="Genomic_DNA"/>
</dbReference>
<feature type="domain" description="Xylose isomerase-like TIM barrel" evidence="1">
    <location>
        <begin position="24"/>
        <end position="267"/>
    </location>
</feature>
<reference evidence="2" key="1">
    <citation type="journal article" date="2020" name="mSystems">
        <title>Genome- and Community-Level Interaction Insights into Carbon Utilization and Element Cycling Functions of Hydrothermarchaeota in Hydrothermal Sediment.</title>
        <authorList>
            <person name="Zhou Z."/>
            <person name="Liu Y."/>
            <person name="Xu W."/>
            <person name="Pan J."/>
            <person name="Luo Z.H."/>
            <person name="Li M."/>
        </authorList>
    </citation>
    <scope>NUCLEOTIDE SEQUENCE [LARGE SCALE GENOMIC DNA]</scope>
    <source>
        <strain evidence="2">SpSt-906</strain>
    </source>
</reference>
<dbReference type="Pfam" id="PF01261">
    <property type="entry name" value="AP_endonuc_2"/>
    <property type="match status" value="1"/>
</dbReference>
<name>A0A7C3URV3_UNCW3</name>
<organism evidence="2">
    <name type="scientific">candidate division WOR-3 bacterium</name>
    <dbReference type="NCBI Taxonomy" id="2052148"/>
    <lineage>
        <taxon>Bacteria</taxon>
        <taxon>Bacteria division WOR-3</taxon>
    </lineage>
</organism>
<comment type="caution">
    <text evidence="2">The sequence shown here is derived from an EMBL/GenBank/DDBJ whole genome shotgun (WGS) entry which is preliminary data.</text>
</comment>
<evidence type="ECO:0000313" key="2">
    <source>
        <dbReference type="EMBL" id="HGE99728.1"/>
    </source>
</evidence>
<proteinExistence type="predicted"/>
<evidence type="ECO:0000259" key="1">
    <source>
        <dbReference type="Pfam" id="PF01261"/>
    </source>
</evidence>
<gene>
    <name evidence="2" type="ORF">ENX07_06660</name>
</gene>
<dbReference type="SUPFAM" id="SSF51658">
    <property type="entry name" value="Xylose isomerase-like"/>
    <property type="match status" value="1"/>
</dbReference>
<dbReference type="Gene3D" id="3.20.20.150">
    <property type="entry name" value="Divalent-metal-dependent TIM barrel enzymes"/>
    <property type="match status" value="1"/>
</dbReference>
<dbReference type="AlphaFoldDB" id="A0A7C3URV3"/>